<sequence length="897" mass="99187">MDDNWPKFDQVRWHKRLKEVLYRKGRRLDLPKARDADILDEHSRIHYRLESSESITGGSVPDVYDGPFKLEVTATGQPGLILTEDLDAEVIARHQMVLAAVSPSVVFAQPIQTSSRQYPKGFHNSIQSPTTARLLIDIEVADMNDNEPRFNAPLYNVSVTEDTPPDTVIYEVIAYDPDSTSQLTYSMGSSAESAVLDATFTVQSDGRIRLRSYLDYELRHLYKVPVKVSDGEFTTQTHLLVHVLDVNDEPPEFEINPKQLVADENASVGKLIGRIRVRDPDGEAVNGQIQCWEPAHVRRQQVLSFLPDPNTNPLATVYDLTTRVVLDREAVTESDPGLLFVYLICSDGHGLSERKSLSASQHTATMTATLSVRDNNDHRPMFSQSTYHVTINENNPIGEKVIQVNATDADEGENAKITYSLLDRANFKVDSITGWITANMVFDRETRDSYQVTVIAMDHGKPRLSSSVLLNLTVMDTNDHRPQLASYETDAHLLDHASLQSGRVGFGNLFAVKENLPANSYVGDVLAKDDDIGQNAQLHFELVNDMLTQYSTRFRLLRNGSLYTTIELDREEKGLDKEQLQSSTPVGATSVNPTLKLSVYEKPGQLLTNLHAKDPDAGANGRVIYELVEFFKFPAQQEVLLNPLIRVQPEQGDVILQRHMSQSDLGLHFFEVSASDGGKPEPKLDSKVLVVLVEDVPATGTRPVAALASSYYSNNRTSVEVDLWGFEGKSNMFIITVLASVSGLLAIVLVTAILCVVRPCGKNRGALCGRRRRERRNRSRPITSPGCSDTGNGFGMRAAGMDGDGDGSVMPYGFPALNGHANNPYPGLHSAEVDPSLLLPSADDWHPHCGNDGCGYGNVTYPYRHANATQTTQSSQRRLQETAAISQQFNTKNEAGL</sequence>
<evidence type="ECO:0000313" key="12">
    <source>
        <dbReference type="EMBL" id="KAA3673950.1"/>
    </source>
</evidence>
<evidence type="ECO:0000256" key="5">
    <source>
        <dbReference type="ARBA" id="ARBA00022989"/>
    </source>
</evidence>
<feature type="domain" description="Cadherin" evidence="11">
    <location>
        <begin position="383"/>
        <end position="484"/>
    </location>
</feature>
<evidence type="ECO:0000259" key="11">
    <source>
        <dbReference type="PROSITE" id="PS50268"/>
    </source>
</evidence>
<dbReference type="GO" id="GO:0005886">
    <property type="term" value="C:plasma membrane"/>
    <property type="evidence" value="ECO:0007669"/>
    <property type="project" value="InterPro"/>
</dbReference>
<keyword evidence="6 10" id="KW-0472">Membrane</keyword>
<keyword evidence="13" id="KW-1185">Reference proteome</keyword>
<feature type="region of interest" description="Disordered" evidence="9">
    <location>
        <begin position="770"/>
        <end position="794"/>
    </location>
</feature>
<evidence type="ECO:0000313" key="13">
    <source>
        <dbReference type="Proteomes" id="UP000324629"/>
    </source>
</evidence>
<dbReference type="PROSITE" id="PS50268">
    <property type="entry name" value="CADHERIN_2"/>
    <property type="match status" value="6"/>
</dbReference>
<dbReference type="PANTHER" id="PTHR24028">
    <property type="entry name" value="CADHERIN-87A"/>
    <property type="match status" value="1"/>
</dbReference>
<accession>A0A5J4NET4</accession>
<dbReference type="InterPro" id="IPR002126">
    <property type="entry name" value="Cadherin-like_dom"/>
</dbReference>
<keyword evidence="4 8" id="KW-0106">Calcium</keyword>
<dbReference type="Pfam" id="PF00028">
    <property type="entry name" value="Cadherin"/>
    <property type="match status" value="2"/>
</dbReference>
<dbReference type="GO" id="GO:0005509">
    <property type="term" value="F:calcium ion binding"/>
    <property type="evidence" value="ECO:0007669"/>
    <property type="project" value="UniProtKB-UniRule"/>
</dbReference>
<feature type="compositionally biased region" description="Basic residues" evidence="9">
    <location>
        <begin position="770"/>
        <end position="779"/>
    </location>
</feature>
<dbReference type="Proteomes" id="UP000324629">
    <property type="component" value="Unassembled WGS sequence"/>
</dbReference>
<keyword evidence="2 10" id="KW-0812">Transmembrane</keyword>
<evidence type="ECO:0000256" key="7">
    <source>
        <dbReference type="ARBA" id="ARBA00023180"/>
    </source>
</evidence>
<proteinExistence type="predicted"/>
<keyword evidence="5 10" id="KW-1133">Transmembrane helix</keyword>
<evidence type="ECO:0000256" key="8">
    <source>
        <dbReference type="PROSITE-ProRule" id="PRU00043"/>
    </source>
</evidence>
<evidence type="ECO:0000256" key="4">
    <source>
        <dbReference type="ARBA" id="ARBA00022837"/>
    </source>
</evidence>
<dbReference type="AlphaFoldDB" id="A0A5J4NET4"/>
<dbReference type="SMART" id="SM00112">
    <property type="entry name" value="CA"/>
    <property type="match status" value="5"/>
</dbReference>
<dbReference type="SUPFAM" id="SSF49313">
    <property type="entry name" value="Cadherin-like"/>
    <property type="match status" value="5"/>
</dbReference>
<keyword evidence="7" id="KW-0325">Glycoprotein</keyword>
<feature type="domain" description="Cadherin" evidence="11">
    <location>
        <begin position="254"/>
        <end position="382"/>
    </location>
</feature>
<dbReference type="FunFam" id="2.60.40.60:FF:000020">
    <property type="entry name" value="Dachsous cadherin-related 1b"/>
    <property type="match status" value="1"/>
</dbReference>
<feature type="domain" description="Cadherin" evidence="11">
    <location>
        <begin position="151"/>
        <end position="253"/>
    </location>
</feature>
<reference evidence="12 13" key="1">
    <citation type="journal article" date="2019" name="Gigascience">
        <title>Whole-genome sequence of the oriental lung fluke Paragonimus westermani.</title>
        <authorList>
            <person name="Oey H."/>
            <person name="Zakrzewski M."/>
            <person name="Narain K."/>
            <person name="Devi K.R."/>
            <person name="Agatsuma T."/>
            <person name="Nawaratna S."/>
            <person name="Gobert G.N."/>
            <person name="Jones M.K."/>
            <person name="Ragan M.A."/>
            <person name="McManus D.P."/>
            <person name="Krause L."/>
        </authorList>
    </citation>
    <scope>NUCLEOTIDE SEQUENCE [LARGE SCALE GENOMIC DNA]</scope>
    <source>
        <strain evidence="12 13">IND2009</strain>
    </source>
</reference>
<feature type="compositionally biased region" description="Polar residues" evidence="9">
    <location>
        <begin position="781"/>
        <end position="791"/>
    </location>
</feature>
<dbReference type="PRINTS" id="PR00205">
    <property type="entry name" value="CADHERIN"/>
</dbReference>
<name>A0A5J4NET4_9TREM</name>
<feature type="domain" description="Cadherin" evidence="11">
    <location>
        <begin position="512"/>
        <end position="573"/>
    </location>
</feature>
<dbReference type="GO" id="GO:0007156">
    <property type="term" value="P:homophilic cell adhesion via plasma membrane adhesion molecules"/>
    <property type="evidence" value="ECO:0007669"/>
    <property type="project" value="InterPro"/>
</dbReference>
<evidence type="ECO:0000256" key="2">
    <source>
        <dbReference type="ARBA" id="ARBA00022692"/>
    </source>
</evidence>
<dbReference type="Gene3D" id="2.60.40.60">
    <property type="entry name" value="Cadherins"/>
    <property type="match status" value="6"/>
</dbReference>
<comment type="subcellular location">
    <subcellularLocation>
        <location evidence="1">Membrane</location>
        <topology evidence="1">Single-pass membrane protein</topology>
    </subcellularLocation>
</comment>
<dbReference type="InterPro" id="IPR020894">
    <property type="entry name" value="Cadherin_CS"/>
</dbReference>
<keyword evidence="3" id="KW-0677">Repeat</keyword>
<gene>
    <name evidence="12" type="ORF">DEA37_0002461</name>
</gene>
<dbReference type="CDD" id="cd11304">
    <property type="entry name" value="Cadherin_repeat"/>
    <property type="match status" value="5"/>
</dbReference>
<evidence type="ECO:0000256" key="3">
    <source>
        <dbReference type="ARBA" id="ARBA00022737"/>
    </source>
</evidence>
<dbReference type="InterPro" id="IPR050174">
    <property type="entry name" value="Protocadherin/Cadherin-CA"/>
</dbReference>
<comment type="caution">
    <text evidence="12">The sequence shown here is derived from an EMBL/GenBank/DDBJ whole genome shotgun (WGS) entry which is preliminary data.</text>
</comment>
<feature type="transmembrane region" description="Helical" evidence="10">
    <location>
        <begin position="732"/>
        <end position="757"/>
    </location>
</feature>
<evidence type="ECO:0000256" key="1">
    <source>
        <dbReference type="ARBA" id="ARBA00004167"/>
    </source>
</evidence>
<feature type="domain" description="Cadherin" evidence="11">
    <location>
        <begin position="603"/>
        <end position="705"/>
    </location>
</feature>
<dbReference type="InterPro" id="IPR015919">
    <property type="entry name" value="Cadherin-like_sf"/>
</dbReference>
<dbReference type="PROSITE" id="PS00232">
    <property type="entry name" value="CADHERIN_1"/>
    <property type="match status" value="2"/>
</dbReference>
<feature type="domain" description="Cadherin" evidence="11">
    <location>
        <begin position="33"/>
        <end position="150"/>
    </location>
</feature>
<evidence type="ECO:0000256" key="6">
    <source>
        <dbReference type="ARBA" id="ARBA00023136"/>
    </source>
</evidence>
<evidence type="ECO:0000256" key="9">
    <source>
        <dbReference type="SAM" id="MobiDB-lite"/>
    </source>
</evidence>
<dbReference type="PANTHER" id="PTHR24028:SF146">
    <property type="entry name" value="CADHERIN 96CB, ISOFORM D-RELATED"/>
    <property type="match status" value="1"/>
</dbReference>
<protein>
    <submittedName>
        <fullName evidence="12">Protocadherin delta 1</fullName>
    </submittedName>
</protein>
<evidence type="ECO:0000256" key="10">
    <source>
        <dbReference type="SAM" id="Phobius"/>
    </source>
</evidence>
<organism evidence="12 13">
    <name type="scientific">Paragonimus westermani</name>
    <dbReference type="NCBI Taxonomy" id="34504"/>
    <lineage>
        <taxon>Eukaryota</taxon>
        <taxon>Metazoa</taxon>
        <taxon>Spiralia</taxon>
        <taxon>Lophotrochozoa</taxon>
        <taxon>Platyhelminthes</taxon>
        <taxon>Trematoda</taxon>
        <taxon>Digenea</taxon>
        <taxon>Plagiorchiida</taxon>
        <taxon>Troglotremata</taxon>
        <taxon>Troglotrematidae</taxon>
        <taxon>Paragonimus</taxon>
    </lineage>
</organism>
<dbReference type="EMBL" id="QNGE01003517">
    <property type="protein sequence ID" value="KAA3673950.1"/>
    <property type="molecule type" value="Genomic_DNA"/>
</dbReference>